<keyword evidence="1" id="KW-0614">Plasmid</keyword>
<gene>
    <name evidence="1" type="ordered locus">SELR_pSRC101210</name>
</gene>
<dbReference type="EMBL" id="AP012299">
    <property type="protein sequence ID" value="BAL84928.1"/>
    <property type="molecule type" value="Genomic_DNA"/>
</dbReference>
<reference evidence="1 2" key="1">
    <citation type="submission" date="2011-10" db="EMBL/GenBank/DDBJ databases">
        <title>Whole genome sequence of Selenomonas ruminantium subsp. lactilytica TAM6421.</title>
        <authorList>
            <person name="Oguchi A."/>
            <person name="Ankai A."/>
            <person name="Kaneko J."/>
            <person name="Yamada-Narita S."/>
            <person name="Fukui S."/>
            <person name="Takahashi M."/>
            <person name="Onodera T."/>
            <person name="Kojima S."/>
            <person name="Fushimi T."/>
            <person name="Abe N."/>
            <person name="Kamio Y."/>
            <person name="Yamazaki S."/>
            <person name="Fujita N."/>
        </authorList>
    </citation>
    <scope>NUCLEOTIDE SEQUENCE [LARGE SCALE GENOMIC DNA]</scope>
    <source>
        <strain evidence="2">NBRC 103574 / TAM6421</strain>
        <plasmid evidence="1 2">pSRC1</plasmid>
    </source>
</reference>
<accession>I0GVZ1</accession>
<geneLocation type="plasmid" evidence="1 2">
    <name>pSRC1</name>
</geneLocation>
<proteinExistence type="predicted"/>
<evidence type="ECO:0000313" key="2">
    <source>
        <dbReference type="Proteomes" id="UP000007887"/>
    </source>
</evidence>
<dbReference type="Proteomes" id="UP000007887">
    <property type="component" value="Plasmid pSRC1"/>
</dbReference>
<dbReference type="HOGENOM" id="CLU_3348529_0_0_9"/>
<dbReference type="AlphaFoldDB" id="I0GVZ1"/>
<dbReference type="KEGG" id="sri:SELR_pSRC101210"/>
<evidence type="ECO:0000313" key="1">
    <source>
        <dbReference type="EMBL" id="BAL84928.1"/>
    </source>
</evidence>
<sequence length="37" mass="4203">MRKDLRKIICGVFWAASLTVSFPVDLTLFDMQTGKDV</sequence>
<protein>
    <submittedName>
        <fullName evidence="1">Uncharacterized protein</fullName>
    </submittedName>
</protein>
<dbReference type="PATRIC" id="fig|927704.6.peg.3043"/>
<organism evidence="1 2">
    <name type="scientific">Selenomonas ruminantium subsp. lactilytica (strain NBRC 103574 / TAM6421)</name>
    <dbReference type="NCBI Taxonomy" id="927704"/>
    <lineage>
        <taxon>Bacteria</taxon>
        <taxon>Bacillati</taxon>
        <taxon>Bacillota</taxon>
        <taxon>Negativicutes</taxon>
        <taxon>Selenomonadales</taxon>
        <taxon>Selenomonadaceae</taxon>
        <taxon>Selenomonas</taxon>
    </lineage>
</organism>
<name>I0GVZ1_SELRL</name>